<protein>
    <recommendedName>
        <fullName evidence="7 9">Uroporphyrinogen-III synthase</fullName>
        <ecNumber evidence="3 9">4.2.1.75</ecNumber>
    </recommendedName>
</protein>
<dbReference type="SUPFAM" id="SSF69618">
    <property type="entry name" value="HemD-like"/>
    <property type="match status" value="1"/>
</dbReference>
<dbReference type="AlphaFoldDB" id="A0A9X1ZGC5"/>
<comment type="pathway">
    <text evidence="1 9">Porphyrin-containing compound metabolism; protoporphyrin-IX biosynthesis; coproporphyrinogen-III from 5-aminolevulinate: step 3/4.</text>
</comment>
<dbReference type="PANTHER" id="PTHR38042">
    <property type="entry name" value="UROPORPHYRINOGEN-III SYNTHASE, CHLOROPLASTIC"/>
    <property type="match status" value="1"/>
</dbReference>
<dbReference type="PANTHER" id="PTHR38042:SF1">
    <property type="entry name" value="UROPORPHYRINOGEN-III SYNTHASE, CHLOROPLASTIC"/>
    <property type="match status" value="1"/>
</dbReference>
<evidence type="ECO:0000256" key="7">
    <source>
        <dbReference type="ARBA" id="ARBA00040167"/>
    </source>
</evidence>
<evidence type="ECO:0000256" key="4">
    <source>
        <dbReference type="ARBA" id="ARBA00023239"/>
    </source>
</evidence>
<evidence type="ECO:0000256" key="2">
    <source>
        <dbReference type="ARBA" id="ARBA00008133"/>
    </source>
</evidence>
<dbReference type="GO" id="GO:0006780">
    <property type="term" value="P:uroporphyrinogen III biosynthetic process"/>
    <property type="evidence" value="ECO:0007669"/>
    <property type="project" value="UniProtKB-UniRule"/>
</dbReference>
<reference evidence="11" key="1">
    <citation type="submission" date="2022-01" db="EMBL/GenBank/DDBJ databases">
        <title>Whole genome-based taxonomy of the Shewanellaceae.</title>
        <authorList>
            <person name="Martin-Rodriguez A.J."/>
        </authorList>
    </citation>
    <scope>NUCLEOTIDE SEQUENCE</scope>
    <source>
        <strain evidence="11">DSM 16422</strain>
    </source>
</reference>
<keyword evidence="12" id="KW-1185">Reference proteome</keyword>
<dbReference type="Gene3D" id="3.40.50.10090">
    <property type="match status" value="2"/>
</dbReference>
<feature type="domain" description="Tetrapyrrole biosynthesis uroporphyrinogen III synthase" evidence="10">
    <location>
        <begin position="14"/>
        <end position="230"/>
    </location>
</feature>
<dbReference type="RefSeq" id="WP_248993781.1">
    <property type="nucleotide sequence ID" value="NZ_JAKIKP010000001.1"/>
</dbReference>
<proteinExistence type="inferred from homology"/>
<dbReference type="Proteomes" id="UP001139333">
    <property type="component" value="Unassembled WGS sequence"/>
</dbReference>
<comment type="caution">
    <text evidence="11">The sequence shown here is derived from an EMBL/GenBank/DDBJ whole genome shotgun (WGS) entry which is preliminary data.</text>
</comment>
<dbReference type="EC" id="4.2.1.75" evidence="3 9"/>
<evidence type="ECO:0000256" key="3">
    <source>
        <dbReference type="ARBA" id="ARBA00013109"/>
    </source>
</evidence>
<evidence type="ECO:0000256" key="9">
    <source>
        <dbReference type="RuleBase" id="RU366031"/>
    </source>
</evidence>
<evidence type="ECO:0000256" key="6">
    <source>
        <dbReference type="ARBA" id="ARBA00037589"/>
    </source>
</evidence>
<comment type="function">
    <text evidence="6 9">Catalyzes cyclization of the linear tetrapyrrole, hydroxymethylbilane, to the macrocyclic uroporphyrinogen III.</text>
</comment>
<evidence type="ECO:0000256" key="8">
    <source>
        <dbReference type="ARBA" id="ARBA00048617"/>
    </source>
</evidence>
<organism evidence="11 12">
    <name type="scientific">Shewanella gaetbuli</name>
    <dbReference type="NCBI Taxonomy" id="220752"/>
    <lineage>
        <taxon>Bacteria</taxon>
        <taxon>Pseudomonadati</taxon>
        <taxon>Pseudomonadota</taxon>
        <taxon>Gammaproteobacteria</taxon>
        <taxon>Alteromonadales</taxon>
        <taxon>Shewanellaceae</taxon>
        <taxon>Shewanella</taxon>
    </lineage>
</organism>
<evidence type="ECO:0000313" key="12">
    <source>
        <dbReference type="Proteomes" id="UP001139333"/>
    </source>
</evidence>
<dbReference type="Pfam" id="PF02602">
    <property type="entry name" value="HEM4"/>
    <property type="match status" value="1"/>
</dbReference>
<dbReference type="CDD" id="cd06578">
    <property type="entry name" value="HemD"/>
    <property type="match status" value="1"/>
</dbReference>
<dbReference type="GO" id="GO:0006782">
    <property type="term" value="P:protoporphyrinogen IX biosynthetic process"/>
    <property type="evidence" value="ECO:0007669"/>
    <property type="project" value="UniProtKB-UniRule"/>
</dbReference>
<sequence>MKVLLTRPEGRNQDMIEQLEQYQVAHLVTPLLAVVASQSAQPIGFAEADKLIFVSTNAVKFAALALNHPFPKQSQYFAVGQATAQALISQGLTPYCAPENSQDSEGLLALPELKDVNNQNIIICRGSGGRETIAQELTLKGANVSYWNVYKRQLPSLDYSKLYQQWIHFGIDTIVLTSGEVLTNLISIIPKESFAWLNSCHIIVPSNRVELQANALGLTKVTNANGANTHAVIAALGLSA</sequence>
<dbReference type="InterPro" id="IPR039793">
    <property type="entry name" value="UROS/Hem4"/>
</dbReference>
<name>A0A9X1ZGC5_9GAMM</name>
<evidence type="ECO:0000313" key="11">
    <source>
        <dbReference type="EMBL" id="MCL1141086.1"/>
    </source>
</evidence>
<accession>A0A9X1ZGC5</accession>
<evidence type="ECO:0000256" key="5">
    <source>
        <dbReference type="ARBA" id="ARBA00023244"/>
    </source>
</evidence>
<evidence type="ECO:0000256" key="1">
    <source>
        <dbReference type="ARBA" id="ARBA00004772"/>
    </source>
</evidence>
<gene>
    <name evidence="11" type="ORF">L2672_00020</name>
</gene>
<dbReference type="EMBL" id="JAKIKP010000001">
    <property type="protein sequence ID" value="MCL1141086.1"/>
    <property type="molecule type" value="Genomic_DNA"/>
</dbReference>
<comment type="catalytic activity">
    <reaction evidence="8 9">
        <text>hydroxymethylbilane = uroporphyrinogen III + H2O</text>
        <dbReference type="Rhea" id="RHEA:18965"/>
        <dbReference type="ChEBI" id="CHEBI:15377"/>
        <dbReference type="ChEBI" id="CHEBI:57308"/>
        <dbReference type="ChEBI" id="CHEBI:57845"/>
        <dbReference type="EC" id="4.2.1.75"/>
    </reaction>
</comment>
<dbReference type="InterPro" id="IPR036108">
    <property type="entry name" value="4pyrrol_syn_uPrphyn_synt_sf"/>
</dbReference>
<evidence type="ECO:0000259" key="10">
    <source>
        <dbReference type="Pfam" id="PF02602"/>
    </source>
</evidence>
<dbReference type="GO" id="GO:0004852">
    <property type="term" value="F:uroporphyrinogen-III synthase activity"/>
    <property type="evidence" value="ECO:0007669"/>
    <property type="project" value="UniProtKB-UniRule"/>
</dbReference>
<dbReference type="InterPro" id="IPR003754">
    <property type="entry name" value="4pyrrol_synth_uPrphyn_synth"/>
</dbReference>
<comment type="similarity">
    <text evidence="2 9">Belongs to the uroporphyrinogen-III synthase family.</text>
</comment>
<keyword evidence="5 9" id="KW-0627">Porphyrin biosynthesis</keyword>
<keyword evidence="4 9" id="KW-0456">Lyase</keyword>